<keyword evidence="2" id="KW-1185">Reference proteome</keyword>
<evidence type="ECO:0000313" key="2">
    <source>
        <dbReference type="Proteomes" id="UP001345963"/>
    </source>
</evidence>
<protein>
    <submittedName>
        <fullName evidence="1">Uncharacterized protein</fullName>
    </submittedName>
</protein>
<comment type="caution">
    <text evidence="1">The sequence shown here is derived from an EMBL/GenBank/DDBJ whole genome shotgun (WGS) entry which is preliminary data.</text>
</comment>
<gene>
    <name evidence="1" type="ORF">ATANTOWER_002615</name>
</gene>
<proteinExistence type="predicted"/>
<accession>A0ABU7C5U4</accession>
<reference evidence="1 2" key="1">
    <citation type="submission" date="2021-07" db="EMBL/GenBank/DDBJ databases">
        <authorList>
            <person name="Palmer J.M."/>
        </authorList>
    </citation>
    <scope>NUCLEOTIDE SEQUENCE [LARGE SCALE GENOMIC DNA]</scope>
    <source>
        <strain evidence="1 2">AT_MEX2019</strain>
        <tissue evidence="1">Muscle</tissue>
    </source>
</reference>
<name>A0ABU7C5U4_9TELE</name>
<evidence type="ECO:0000313" key="1">
    <source>
        <dbReference type="EMBL" id="MED6258071.1"/>
    </source>
</evidence>
<dbReference type="EMBL" id="JAHUTI010079945">
    <property type="protein sequence ID" value="MED6258071.1"/>
    <property type="molecule type" value="Genomic_DNA"/>
</dbReference>
<dbReference type="Proteomes" id="UP001345963">
    <property type="component" value="Unassembled WGS sequence"/>
</dbReference>
<organism evidence="1 2">
    <name type="scientific">Ataeniobius toweri</name>
    <dbReference type="NCBI Taxonomy" id="208326"/>
    <lineage>
        <taxon>Eukaryota</taxon>
        <taxon>Metazoa</taxon>
        <taxon>Chordata</taxon>
        <taxon>Craniata</taxon>
        <taxon>Vertebrata</taxon>
        <taxon>Euteleostomi</taxon>
        <taxon>Actinopterygii</taxon>
        <taxon>Neopterygii</taxon>
        <taxon>Teleostei</taxon>
        <taxon>Neoteleostei</taxon>
        <taxon>Acanthomorphata</taxon>
        <taxon>Ovalentaria</taxon>
        <taxon>Atherinomorphae</taxon>
        <taxon>Cyprinodontiformes</taxon>
        <taxon>Goodeidae</taxon>
        <taxon>Ataeniobius</taxon>
    </lineage>
</organism>
<sequence length="112" mass="12872">MLWLQTDPHAQKNNTSVIKHNSKHREIGVVVYVHNRSHLLSAGAVWEMNKRRVKLSVLGRSDCQFSTTNCLDVETQPVMVGQDVNNFTETEFIQNFIMSRATFNHICQRLSS</sequence>